<accession>A0A6P1E3Z3</accession>
<sequence length="66" mass="7184">MNRTTLLLPALCGNPDQATLANALAHASHGDLVAWENEQIPYTQRKKRAAFFATDQSQKAGDSSLE</sequence>
<dbReference type="Proteomes" id="UP000471640">
    <property type="component" value="Unassembled WGS sequence"/>
</dbReference>
<comment type="caution">
    <text evidence="1">The sequence shown here is derived from an EMBL/GenBank/DDBJ whole genome shotgun (WGS) entry which is preliminary data.</text>
</comment>
<reference evidence="1 2" key="2">
    <citation type="submission" date="2020-02" db="EMBL/GenBank/DDBJ databases">
        <title>Genome sequences of Thiorhodococcus mannitoliphagus and Thiorhodococcus minor, purple sulfur photosynthetic bacteria in the gammaproteobacterial family, Chromatiaceae.</title>
        <authorList>
            <person name="Aviles F.A."/>
            <person name="Meyer T.E."/>
            <person name="Kyndt J.A."/>
        </authorList>
    </citation>
    <scope>NUCLEOTIDE SEQUENCE [LARGE SCALE GENOMIC DNA]</scope>
    <source>
        <strain evidence="1 2">DSM 18266</strain>
    </source>
</reference>
<gene>
    <name evidence="1" type="ORF">G3480_20900</name>
</gene>
<protein>
    <submittedName>
        <fullName evidence="1">Uncharacterized protein</fullName>
    </submittedName>
</protein>
<keyword evidence="2" id="KW-1185">Reference proteome</keyword>
<proteinExistence type="predicted"/>
<dbReference type="RefSeq" id="WP_206171825.1">
    <property type="nucleotide sequence ID" value="NZ_JAAIJR010000121.1"/>
</dbReference>
<evidence type="ECO:0000313" key="2">
    <source>
        <dbReference type="Proteomes" id="UP000471640"/>
    </source>
</evidence>
<dbReference type="EMBL" id="JAAIJR010000121">
    <property type="protein sequence ID" value="NEX22734.1"/>
    <property type="molecule type" value="Genomic_DNA"/>
</dbReference>
<organism evidence="1 2">
    <name type="scientific">Thiorhodococcus mannitoliphagus</name>
    <dbReference type="NCBI Taxonomy" id="329406"/>
    <lineage>
        <taxon>Bacteria</taxon>
        <taxon>Pseudomonadati</taxon>
        <taxon>Pseudomonadota</taxon>
        <taxon>Gammaproteobacteria</taxon>
        <taxon>Chromatiales</taxon>
        <taxon>Chromatiaceae</taxon>
        <taxon>Thiorhodococcus</taxon>
    </lineage>
</organism>
<reference evidence="2" key="1">
    <citation type="journal article" date="2020" name="Microbiol. Resour. Announc.">
        <title>Draft Genome Sequences of Thiorhodococcus mannitoliphagus and Thiorhodococcus minor, Purple Sulfur Photosynthetic Bacteria in the Gammaproteobacterial Family Chromatiaceae.</title>
        <authorList>
            <person name="Aviles F.A."/>
            <person name="Meyer T.E."/>
            <person name="Kyndt J.A."/>
        </authorList>
    </citation>
    <scope>NUCLEOTIDE SEQUENCE [LARGE SCALE GENOMIC DNA]</scope>
    <source>
        <strain evidence="2">DSM 18266</strain>
    </source>
</reference>
<evidence type="ECO:0000313" key="1">
    <source>
        <dbReference type="EMBL" id="NEX22734.1"/>
    </source>
</evidence>
<feature type="non-terminal residue" evidence="1">
    <location>
        <position position="1"/>
    </location>
</feature>
<name>A0A6P1E3Z3_9GAMM</name>
<dbReference type="AlphaFoldDB" id="A0A6P1E3Z3"/>